<accession>A0A1S3DVS7</accession>
<evidence type="ECO:0000256" key="5">
    <source>
        <dbReference type="SAM" id="MobiDB-lite"/>
    </source>
</evidence>
<keyword evidence="7" id="KW-1185">Reference proteome</keyword>
<dbReference type="InterPro" id="IPR006447">
    <property type="entry name" value="Myb_dom_plants"/>
</dbReference>
<dbReference type="RefSeq" id="XP_012567279.1">
    <property type="nucleotide sequence ID" value="XM_012711825.2"/>
</dbReference>
<dbReference type="PANTHER" id="PTHR31442">
    <property type="entry name" value="HOMEODOMAIN-LIKE SUPERFAMILY PROTEIN-RELATED"/>
    <property type="match status" value="1"/>
</dbReference>
<dbReference type="GO" id="GO:0005634">
    <property type="term" value="C:nucleus"/>
    <property type="evidence" value="ECO:0007669"/>
    <property type="project" value="UniProtKB-SubCell"/>
</dbReference>
<evidence type="ECO:0000256" key="4">
    <source>
        <dbReference type="ARBA" id="ARBA00023242"/>
    </source>
</evidence>
<dbReference type="AlphaFoldDB" id="A0A1S3DVS7"/>
<dbReference type="GO" id="GO:0003677">
    <property type="term" value="F:DNA binding"/>
    <property type="evidence" value="ECO:0007669"/>
    <property type="project" value="InterPro"/>
</dbReference>
<dbReference type="SUPFAM" id="SSF52172">
    <property type="entry name" value="CheY-like"/>
    <property type="match status" value="1"/>
</dbReference>
<feature type="region of interest" description="Disordered" evidence="5">
    <location>
        <begin position="190"/>
        <end position="220"/>
    </location>
</feature>
<dbReference type="InterPro" id="IPR009057">
    <property type="entry name" value="Homeodomain-like_sf"/>
</dbReference>
<feature type="domain" description="HTH myb-type" evidence="6">
    <location>
        <begin position="127"/>
        <end position="186"/>
    </location>
</feature>
<dbReference type="InterPro" id="IPR017930">
    <property type="entry name" value="Myb_dom"/>
</dbReference>
<sequence>MPLLSCSNLLSLSVMSSDGTTSSVMRAIENGACDYWIKPLHEKQIKNMWIHAARKLMNENKKQEINRKNLEFEGKKIKGEKDDLILGLIDATSEGVKIDPKEGCSKVIVEKSDYVIEKDNLNENEPSTKKARVAWTVELHQQFVRAVKQLGVDKAGPKRIMKIMNVNGLTRAHIASHLQKFRLYLKREETHKHLQQKKQQQQNGTVKAIDSNNSNGSEGFDNHALALTNHVLNPLIEVPKHDHHQNQNSSNAQLKTSTMWPNFKHESYGCNSSNQHVSSNTLLQHEYAPSSSSYGKWVPTESSNHLVDPANIRNLILMKNVTNTKPMQQET</sequence>
<dbReference type="OrthoDB" id="1426639at2759"/>
<dbReference type="Gene3D" id="1.10.10.60">
    <property type="entry name" value="Homeodomain-like"/>
    <property type="match status" value="1"/>
</dbReference>
<keyword evidence="4" id="KW-0539">Nucleus</keyword>
<dbReference type="PANTHER" id="PTHR31442:SF29">
    <property type="entry name" value="HOMEODOMAIN-LIKE SUPERFAMILY PROTEIN"/>
    <property type="match status" value="1"/>
</dbReference>
<organism evidence="7 8">
    <name type="scientific">Cicer arietinum</name>
    <name type="common">Chickpea</name>
    <name type="synonym">Garbanzo</name>
    <dbReference type="NCBI Taxonomy" id="3827"/>
    <lineage>
        <taxon>Eukaryota</taxon>
        <taxon>Viridiplantae</taxon>
        <taxon>Streptophyta</taxon>
        <taxon>Embryophyta</taxon>
        <taxon>Tracheophyta</taxon>
        <taxon>Spermatophyta</taxon>
        <taxon>Magnoliopsida</taxon>
        <taxon>eudicotyledons</taxon>
        <taxon>Gunneridae</taxon>
        <taxon>Pentapetalae</taxon>
        <taxon>rosids</taxon>
        <taxon>fabids</taxon>
        <taxon>Fabales</taxon>
        <taxon>Fabaceae</taxon>
        <taxon>Papilionoideae</taxon>
        <taxon>50 kb inversion clade</taxon>
        <taxon>NPAAA clade</taxon>
        <taxon>Hologalegina</taxon>
        <taxon>IRL clade</taxon>
        <taxon>Cicereae</taxon>
        <taxon>Cicer</taxon>
    </lineage>
</organism>
<dbReference type="Pfam" id="PF00249">
    <property type="entry name" value="Myb_DNA-binding"/>
    <property type="match status" value="1"/>
</dbReference>
<dbReference type="GeneID" id="101491966"/>
<dbReference type="FunFam" id="1.10.10.60:FF:000007">
    <property type="entry name" value="Two-component response regulator"/>
    <property type="match status" value="1"/>
</dbReference>
<reference evidence="8" key="1">
    <citation type="submission" date="2025-08" db="UniProtKB">
        <authorList>
            <consortium name="RefSeq"/>
        </authorList>
    </citation>
    <scope>IDENTIFICATION</scope>
    <source>
        <tissue evidence="8">Etiolated seedlings</tissue>
    </source>
</reference>
<gene>
    <name evidence="8" type="primary">LOC101491966</name>
</gene>
<dbReference type="InterPro" id="IPR044841">
    <property type="entry name" value="LUX/BOA-like"/>
</dbReference>
<keyword evidence="3" id="KW-0804">Transcription</keyword>
<name>A0A1S3DVS7_CICAR</name>
<dbReference type="SUPFAM" id="SSF46689">
    <property type="entry name" value="Homeodomain-like"/>
    <property type="match status" value="1"/>
</dbReference>
<dbReference type="PROSITE" id="PS51294">
    <property type="entry name" value="HTH_MYB"/>
    <property type="match status" value="1"/>
</dbReference>
<keyword evidence="2" id="KW-0805">Transcription regulation</keyword>
<proteinExistence type="predicted"/>
<evidence type="ECO:0000256" key="1">
    <source>
        <dbReference type="ARBA" id="ARBA00004123"/>
    </source>
</evidence>
<dbReference type="InterPro" id="IPR011006">
    <property type="entry name" value="CheY-like_superfamily"/>
</dbReference>
<evidence type="ECO:0000256" key="2">
    <source>
        <dbReference type="ARBA" id="ARBA00023015"/>
    </source>
</evidence>
<evidence type="ECO:0000259" key="6">
    <source>
        <dbReference type="PROSITE" id="PS51294"/>
    </source>
</evidence>
<evidence type="ECO:0000256" key="3">
    <source>
        <dbReference type="ARBA" id="ARBA00023163"/>
    </source>
</evidence>
<dbReference type="InterPro" id="IPR001005">
    <property type="entry name" value="SANT/Myb"/>
</dbReference>
<dbReference type="NCBIfam" id="TIGR01557">
    <property type="entry name" value="myb_SHAQKYF"/>
    <property type="match status" value="1"/>
</dbReference>
<comment type="subcellular location">
    <subcellularLocation>
        <location evidence="1">Nucleus</location>
    </subcellularLocation>
</comment>
<evidence type="ECO:0000313" key="8">
    <source>
        <dbReference type="RefSeq" id="XP_012567279.1"/>
    </source>
</evidence>
<evidence type="ECO:0000313" key="7">
    <source>
        <dbReference type="Proteomes" id="UP000087171"/>
    </source>
</evidence>
<protein>
    <submittedName>
        <fullName evidence="8">Two-component response regulator ARR14-like isoform X2</fullName>
    </submittedName>
</protein>
<dbReference type="GO" id="GO:0003700">
    <property type="term" value="F:DNA-binding transcription factor activity"/>
    <property type="evidence" value="ECO:0007669"/>
    <property type="project" value="InterPro"/>
</dbReference>
<dbReference type="Proteomes" id="UP000087171">
    <property type="component" value="Unplaced"/>
</dbReference>